<sequence>MTPHESELRSVLTRDAESIDATGDFAEAAMTLERQRRRRRRTLAGTAVATATALAVGIPLALSERGPGGAIPAGTSSPTPTSSSPTASPEPTPSVGQATASREAYAVGNVLHIGDRVVRLPRGTIVEQFAVLEGGGVVVASHVGENPWVSAILDATGRQLTKLPDGVDDWRVSRDGTKVFYADNGRTFVVDARGKALNSLETDKSGVALIGDRLYFGGPSGEGETGLVWNHVTGVTQAAPGHIAAVSDDERLAALYWMPPSDDPTSGCWAVVDLKKAGTPKLHGDHCGTASKPNRFQPLTFSPDGTQLLGSNNIDGGHWFASSLVTVTDGSVIFGHDGTDESKIVSGWGMRWSDDGATVLFSRNTSSPLSPVTGNDLVRCTVALSCTEVAPNKSMTNRLFPHYILPR</sequence>
<dbReference type="STRING" id="1385520.N802_05210"/>
<accession>A0A0A0J2X1</accession>
<dbReference type="eggNOG" id="ENOG5030KJK">
    <property type="taxonomic scope" value="Bacteria"/>
</dbReference>
<keyword evidence="2" id="KW-0812">Transmembrane</keyword>
<evidence type="ECO:0008006" key="5">
    <source>
        <dbReference type="Google" id="ProtNLM"/>
    </source>
</evidence>
<protein>
    <recommendedName>
        <fullName evidence="5">WD40 repeat domain-containing protein</fullName>
    </recommendedName>
</protein>
<evidence type="ECO:0000313" key="3">
    <source>
        <dbReference type="EMBL" id="KGN31004.1"/>
    </source>
</evidence>
<name>A0A0A0J2X1_9MICO</name>
<feature type="region of interest" description="Disordered" evidence="1">
    <location>
        <begin position="66"/>
        <end position="99"/>
    </location>
</feature>
<dbReference type="OrthoDB" id="4864309at2"/>
<evidence type="ECO:0000313" key="4">
    <source>
        <dbReference type="Proteomes" id="UP000030002"/>
    </source>
</evidence>
<keyword evidence="2" id="KW-1133">Transmembrane helix</keyword>
<evidence type="ECO:0000256" key="1">
    <source>
        <dbReference type="SAM" id="MobiDB-lite"/>
    </source>
</evidence>
<keyword evidence="4" id="KW-1185">Reference proteome</keyword>
<dbReference type="EMBL" id="AVPJ01000014">
    <property type="protein sequence ID" value="KGN31004.1"/>
    <property type="molecule type" value="Genomic_DNA"/>
</dbReference>
<dbReference type="RefSeq" id="WP_035917899.1">
    <property type="nucleotide sequence ID" value="NZ_AVPJ01000014.1"/>
</dbReference>
<reference evidence="3 4" key="1">
    <citation type="submission" date="2013-08" db="EMBL/GenBank/DDBJ databases">
        <title>The genome sequence of Knoellia sinensis.</title>
        <authorList>
            <person name="Zhu W."/>
            <person name="Wang G."/>
        </authorList>
    </citation>
    <scope>NUCLEOTIDE SEQUENCE [LARGE SCALE GENOMIC DNA]</scope>
    <source>
        <strain evidence="3 4">KCTC 19936</strain>
    </source>
</reference>
<dbReference type="AlphaFoldDB" id="A0A0A0J2X1"/>
<evidence type="ECO:0000256" key="2">
    <source>
        <dbReference type="SAM" id="Phobius"/>
    </source>
</evidence>
<keyword evidence="2" id="KW-0472">Membrane</keyword>
<comment type="caution">
    <text evidence="3">The sequence shown here is derived from an EMBL/GenBank/DDBJ whole genome shotgun (WGS) entry which is preliminary data.</text>
</comment>
<organism evidence="3 4">
    <name type="scientific">Knoellia sinensis KCTC 19936</name>
    <dbReference type="NCBI Taxonomy" id="1385520"/>
    <lineage>
        <taxon>Bacteria</taxon>
        <taxon>Bacillati</taxon>
        <taxon>Actinomycetota</taxon>
        <taxon>Actinomycetes</taxon>
        <taxon>Micrococcales</taxon>
        <taxon>Intrasporangiaceae</taxon>
        <taxon>Knoellia</taxon>
    </lineage>
</organism>
<proteinExistence type="predicted"/>
<feature type="transmembrane region" description="Helical" evidence="2">
    <location>
        <begin position="43"/>
        <end position="62"/>
    </location>
</feature>
<dbReference type="Proteomes" id="UP000030002">
    <property type="component" value="Unassembled WGS sequence"/>
</dbReference>
<dbReference type="SUPFAM" id="SSF82171">
    <property type="entry name" value="DPP6 N-terminal domain-like"/>
    <property type="match status" value="1"/>
</dbReference>
<gene>
    <name evidence="3" type="ORF">N802_05210</name>
</gene>
<feature type="compositionally biased region" description="Low complexity" evidence="1">
    <location>
        <begin position="72"/>
        <end position="89"/>
    </location>
</feature>